<sequence>MNAIQKERSKKLRDEVKNDLKVFKLQAEIRRNNEHHLEQELGFQKSLSDFHKPVTEQLQQQELSRKEHFKTITDAIDNIPLAIENIPPAIEHPPAEIYNFDNELDVEFLEKNNFLRPSKLYYEPKDTLREVIARVNNTYIKMARQKGNVMSQLARMTRKDEEREDALLSKADYLREHMLTLEDYRDRLRDLQRKEIYIGKGVEDKLEILSRFTDMLCNGSRSKKLRTQVADLLDALMKEGTMTKDQIAKLKSAYRKGEEVSLQIDKTKTPNYDMHLTPTQITQIGKGKRITISKTQLKKTGGFLPFLAPFLPALIAGAKALALGAASGAAGWGAKKALDKISGSGYSKTAEKSEDFTIEYARPFSFKQIALQSFSMYVSWENIKDEQFSYYDGSQWLNLSIPDGNYTIKGLNRYMVKFFGNDPPILFGIIEERQRTAIKLKDQYKIDLTKTKNLHKRLDFEPKVYAEPEQIGKYIADLSGGNDNIYIHCDIIEGAYINGFNSSDVIYSFTNSNRPGSQIIKSFDKPLFFPVRMDSVYRIRMRITNHRNELIPLNKQEVQYNFITL</sequence>
<evidence type="ECO:0000313" key="1">
    <source>
        <dbReference type="EMBL" id="GFY12014.1"/>
    </source>
</evidence>
<dbReference type="Proteomes" id="UP000887159">
    <property type="component" value="Unassembled WGS sequence"/>
</dbReference>
<protein>
    <submittedName>
        <fullName evidence="1">Uncharacterized protein</fullName>
    </submittedName>
</protein>
<dbReference type="EMBL" id="BMAU01021309">
    <property type="protein sequence ID" value="GFY12014.1"/>
    <property type="molecule type" value="Genomic_DNA"/>
</dbReference>
<comment type="caution">
    <text evidence="1">The sequence shown here is derived from an EMBL/GenBank/DDBJ whole genome shotgun (WGS) entry which is preliminary data.</text>
</comment>
<proteinExistence type="predicted"/>
<reference evidence="1" key="1">
    <citation type="submission" date="2020-08" db="EMBL/GenBank/DDBJ databases">
        <title>Multicomponent nature underlies the extraordinary mechanical properties of spider dragline silk.</title>
        <authorList>
            <person name="Kono N."/>
            <person name="Nakamura H."/>
            <person name="Mori M."/>
            <person name="Yoshida Y."/>
            <person name="Ohtoshi R."/>
            <person name="Malay A.D."/>
            <person name="Moran D.A.P."/>
            <person name="Tomita M."/>
            <person name="Numata K."/>
            <person name="Arakawa K."/>
        </authorList>
    </citation>
    <scope>NUCLEOTIDE SEQUENCE</scope>
</reference>
<name>A0A8X6SEA5_TRICX</name>
<keyword evidence="2" id="KW-1185">Reference proteome</keyword>
<organism evidence="1 2">
    <name type="scientific">Trichonephila clavipes</name>
    <name type="common">Golden silk orbweaver</name>
    <name type="synonym">Nephila clavipes</name>
    <dbReference type="NCBI Taxonomy" id="2585209"/>
    <lineage>
        <taxon>Eukaryota</taxon>
        <taxon>Metazoa</taxon>
        <taxon>Ecdysozoa</taxon>
        <taxon>Arthropoda</taxon>
        <taxon>Chelicerata</taxon>
        <taxon>Arachnida</taxon>
        <taxon>Araneae</taxon>
        <taxon>Araneomorphae</taxon>
        <taxon>Entelegynae</taxon>
        <taxon>Araneoidea</taxon>
        <taxon>Nephilidae</taxon>
        <taxon>Trichonephila</taxon>
    </lineage>
</organism>
<gene>
    <name evidence="1" type="primary">AVEN_10568_1</name>
    <name evidence="1" type="ORF">TNCV_4975141</name>
</gene>
<evidence type="ECO:0000313" key="2">
    <source>
        <dbReference type="Proteomes" id="UP000887159"/>
    </source>
</evidence>
<dbReference type="AlphaFoldDB" id="A0A8X6SEA5"/>
<accession>A0A8X6SEA5</accession>